<dbReference type="InterPro" id="IPR039650">
    <property type="entry name" value="HdrA-like"/>
</dbReference>
<dbReference type="Proteomes" id="UP000245202">
    <property type="component" value="Unassembled WGS sequence"/>
</dbReference>
<evidence type="ECO:0000256" key="3">
    <source>
        <dbReference type="ARBA" id="ARBA00023004"/>
    </source>
</evidence>
<sequence>MYATESGSKHLHADGNYHIPFRSLYSRNVNNLMFAGRNISATHVAFGTTRVMATCAVIGEAAGASAALCVKHRKTPRDIYRGHMTELQQHLLRQDATIIGVANRDERDLARSASVIASSELSELAVTTP</sequence>
<dbReference type="GO" id="GO:0016491">
    <property type="term" value="F:oxidoreductase activity"/>
    <property type="evidence" value="ECO:0007669"/>
    <property type="project" value="UniProtKB-KW"/>
</dbReference>
<keyword evidence="1" id="KW-0479">Metal-binding</keyword>
<protein>
    <submittedName>
        <fullName evidence="5">Putative pyridine nucleotide-disulfide oxidoreductase</fullName>
    </submittedName>
</protein>
<dbReference type="PANTHER" id="PTHR43498">
    <property type="entry name" value="FERREDOXIN:COB-COM HETERODISULFIDE REDUCTASE SUBUNIT A"/>
    <property type="match status" value="1"/>
</dbReference>
<dbReference type="EMBL" id="BDQX01000333">
    <property type="protein sequence ID" value="GBG10520.1"/>
    <property type="molecule type" value="Genomic_DNA"/>
</dbReference>
<keyword evidence="3" id="KW-0408">Iron</keyword>
<keyword evidence="6" id="KW-1185">Reference proteome</keyword>
<evidence type="ECO:0000256" key="1">
    <source>
        <dbReference type="ARBA" id="ARBA00022723"/>
    </source>
</evidence>
<proteinExistence type="predicted"/>
<comment type="caution">
    <text evidence="5">The sequence shown here is derived from an EMBL/GenBank/DDBJ whole genome shotgun (WGS) entry which is preliminary data.</text>
</comment>
<dbReference type="Pfam" id="PF12831">
    <property type="entry name" value="FAD_oxidored"/>
    <property type="match status" value="1"/>
</dbReference>
<keyword evidence="2" id="KW-0560">Oxidoreductase</keyword>
<dbReference type="GO" id="GO:0046872">
    <property type="term" value="F:metal ion binding"/>
    <property type="evidence" value="ECO:0007669"/>
    <property type="project" value="UniProtKB-KW"/>
</dbReference>
<dbReference type="PANTHER" id="PTHR43498:SF1">
    <property type="entry name" value="COB--COM HETERODISULFIDE REDUCTASE IRON-SULFUR SUBUNIT A"/>
    <property type="match status" value="1"/>
</dbReference>
<evidence type="ECO:0000256" key="4">
    <source>
        <dbReference type="ARBA" id="ARBA00023014"/>
    </source>
</evidence>
<dbReference type="AlphaFoldDB" id="A0A2R5EV25"/>
<organism evidence="5 6">
    <name type="scientific">Paenibacillus agaridevorans</name>
    <dbReference type="NCBI Taxonomy" id="171404"/>
    <lineage>
        <taxon>Bacteria</taxon>
        <taxon>Bacillati</taxon>
        <taxon>Bacillota</taxon>
        <taxon>Bacilli</taxon>
        <taxon>Bacillales</taxon>
        <taxon>Paenibacillaceae</taxon>
        <taxon>Paenibacillus</taxon>
    </lineage>
</organism>
<gene>
    <name evidence="5" type="ORF">PAT3040_05263</name>
</gene>
<evidence type="ECO:0000313" key="6">
    <source>
        <dbReference type="Proteomes" id="UP000245202"/>
    </source>
</evidence>
<dbReference type="GO" id="GO:0051536">
    <property type="term" value="F:iron-sulfur cluster binding"/>
    <property type="evidence" value="ECO:0007669"/>
    <property type="project" value="UniProtKB-KW"/>
</dbReference>
<keyword evidence="4" id="KW-0411">Iron-sulfur</keyword>
<evidence type="ECO:0000256" key="2">
    <source>
        <dbReference type="ARBA" id="ARBA00023002"/>
    </source>
</evidence>
<reference evidence="5 6" key="1">
    <citation type="submission" date="2017-08" db="EMBL/GenBank/DDBJ databases">
        <title>Substantial Increase in Enzyme Production by Combined Drug-Resistance Mutations in Paenibacillus agaridevorans.</title>
        <authorList>
            <person name="Tanaka Y."/>
            <person name="Funane K."/>
            <person name="Hosaka T."/>
            <person name="Shiwa Y."/>
            <person name="Fujita N."/>
            <person name="Miyazaki T."/>
            <person name="Yoshikawa H."/>
            <person name="Murakami K."/>
            <person name="Kasahara K."/>
            <person name="Inaoka T."/>
            <person name="Hiraga Y."/>
            <person name="Ochi K."/>
        </authorList>
    </citation>
    <scope>NUCLEOTIDE SEQUENCE [LARGE SCALE GENOMIC DNA]</scope>
    <source>
        <strain evidence="5 6">T-3040</strain>
    </source>
</reference>
<evidence type="ECO:0000313" key="5">
    <source>
        <dbReference type="EMBL" id="GBG10520.1"/>
    </source>
</evidence>
<name>A0A2R5EV25_9BACL</name>
<accession>A0A2R5EV25</accession>